<keyword evidence="1" id="KW-0560">Oxidoreductase</keyword>
<organism evidence="3 4">
    <name type="scientific">Massilia forsythiae</name>
    <dbReference type="NCBI Taxonomy" id="2728020"/>
    <lineage>
        <taxon>Bacteria</taxon>
        <taxon>Pseudomonadati</taxon>
        <taxon>Pseudomonadota</taxon>
        <taxon>Betaproteobacteria</taxon>
        <taxon>Burkholderiales</taxon>
        <taxon>Oxalobacteraceae</taxon>
        <taxon>Telluria group</taxon>
        <taxon>Massilia</taxon>
    </lineage>
</organism>
<dbReference type="KEGG" id="mfy:HH212_26590"/>
<dbReference type="Pfam" id="PF13640">
    <property type="entry name" value="2OG-FeII_Oxy_3"/>
    <property type="match status" value="1"/>
</dbReference>
<keyword evidence="1" id="KW-0408">Iron</keyword>
<evidence type="ECO:0000313" key="3">
    <source>
        <dbReference type="EMBL" id="QJE03672.1"/>
    </source>
</evidence>
<evidence type="ECO:0000313" key="4">
    <source>
        <dbReference type="Proteomes" id="UP000502415"/>
    </source>
</evidence>
<dbReference type="InterPro" id="IPR044862">
    <property type="entry name" value="Pro_4_hyd_alph_FE2OG_OXY"/>
</dbReference>
<keyword evidence="3" id="KW-0614">Plasmid</keyword>
<dbReference type="GO" id="GO:0016491">
    <property type="term" value="F:oxidoreductase activity"/>
    <property type="evidence" value="ECO:0007669"/>
    <property type="project" value="UniProtKB-KW"/>
</dbReference>
<evidence type="ECO:0000259" key="2">
    <source>
        <dbReference type="PROSITE" id="PS51471"/>
    </source>
</evidence>
<dbReference type="Proteomes" id="UP000502415">
    <property type="component" value="Plasmid unnamed1"/>
</dbReference>
<reference evidence="3 4" key="1">
    <citation type="submission" date="2020-04" db="EMBL/GenBank/DDBJ databases">
        <title>Genome sequencing of novel species.</title>
        <authorList>
            <person name="Heo J."/>
            <person name="Kim S.-J."/>
            <person name="Kim J.-S."/>
            <person name="Hong S.-B."/>
            <person name="Kwon S.-W."/>
        </authorList>
    </citation>
    <scope>NUCLEOTIDE SEQUENCE [LARGE SCALE GENOMIC DNA]</scope>
    <source>
        <strain evidence="3 4">GN2-R2</strain>
        <plasmid evidence="3 4">unnamed1</plasmid>
    </source>
</reference>
<comment type="similarity">
    <text evidence="1">Belongs to the iron/ascorbate-dependent oxidoreductase family.</text>
</comment>
<keyword evidence="4" id="KW-1185">Reference proteome</keyword>
<dbReference type="Gene3D" id="2.60.120.620">
    <property type="entry name" value="q2cbj1_9rhob like domain"/>
    <property type="match status" value="1"/>
</dbReference>
<dbReference type="AlphaFoldDB" id="A0A7Z2ZX06"/>
<dbReference type="EMBL" id="CP051686">
    <property type="protein sequence ID" value="QJE03672.1"/>
    <property type="molecule type" value="Genomic_DNA"/>
</dbReference>
<keyword evidence="1" id="KW-0479">Metal-binding</keyword>
<gene>
    <name evidence="3" type="ORF">HH212_26590</name>
</gene>
<geneLocation type="plasmid" evidence="3 4">
    <name>unnamed1</name>
</geneLocation>
<proteinExistence type="inferred from homology"/>
<feature type="domain" description="Fe2OG dioxygenase" evidence="2">
    <location>
        <begin position="122"/>
        <end position="216"/>
    </location>
</feature>
<dbReference type="InterPro" id="IPR005123">
    <property type="entry name" value="Oxoglu/Fe-dep_dioxygenase_dom"/>
</dbReference>
<dbReference type="PROSITE" id="PS51471">
    <property type="entry name" value="FE2OG_OXY"/>
    <property type="match status" value="1"/>
</dbReference>
<name>A0A7Z2ZX06_9BURK</name>
<protein>
    <submittedName>
        <fullName evidence="3">2OG-Fe(II) oxygenase</fullName>
    </submittedName>
</protein>
<dbReference type="GO" id="GO:0046872">
    <property type="term" value="F:metal ion binding"/>
    <property type="evidence" value="ECO:0007669"/>
    <property type="project" value="UniProtKB-KW"/>
</dbReference>
<accession>A0A7Z2ZX06</accession>
<dbReference type="RefSeq" id="WP_170205749.1">
    <property type="nucleotide sequence ID" value="NZ_CP051686.1"/>
</dbReference>
<evidence type="ECO:0000256" key="1">
    <source>
        <dbReference type="RuleBase" id="RU003682"/>
    </source>
</evidence>
<sequence>MQEISYENSSNDTKAGVLENESLIEQFVQELCQNGAVVLDDRSGFFSDEEWAALETFGLLSGLPYETVDVGDAGEPNKVEVGRLMTDVEQPLVVNESISKKMLKIICAPSRLKFMENLLGISPLSVRRAQINKMHAGSFIGRHVDQDSNPDYEVSIVLQFGRAFDGGEFIIQLPDGSQNVIVPTFRSITITRCDFAHEVRPVLAGTRTSLVYFVSRHAGLNRRYLSEAAVGSSASTMA</sequence>